<evidence type="ECO:0000313" key="10">
    <source>
        <dbReference type="EMBL" id="MDZ5663603.1"/>
    </source>
</evidence>
<feature type="transmembrane region" description="Helical" evidence="7">
    <location>
        <begin position="106"/>
        <end position="127"/>
    </location>
</feature>
<comment type="caution">
    <text evidence="10">The sequence shown here is derived from an EMBL/GenBank/DDBJ whole genome shotgun (WGS) entry which is preliminary data.</text>
</comment>
<dbReference type="CDD" id="cd06261">
    <property type="entry name" value="TM_PBP2"/>
    <property type="match status" value="1"/>
</dbReference>
<dbReference type="Gene3D" id="1.10.3720.10">
    <property type="entry name" value="MetI-like"/>
    <property type="match status" value="1"/>
</dbReference>
<keyword evidence="6 7" id="KW-0472">Membrane</keyword>
<evidence type="ECO:0000256" key="3">
    <source>
        <dbReference type="ARBA" id="ARBA00022475"/>
    </source>
</evidence>
<dbReference type="InterPro" id="IPR050901">
    <property type="entry name" value="BP-dep_ABC_trans_perm"/>
</dbReference>
<protein>
    <submittedName>
        <fullName evidence="10">Carbohydrate ABC transporter permease</fullName>
    </submittedName>
</protein>
<dbReference type="PANTHER" id="PTHR32243">
    <property type="entry name" value="MALTOSE TRANSPORT SYSTEM PERMEASE-RELATED"/>
    <property type="match status" value="1"/>
</dbReference>
<feature type="transmembrane region" description="Helical" evidence="7">
    <location>
        <begin position="139"/>
        <end position="164"/>
    </location>
</feature>
<evidence type="ECO:0000256" key="6">
    <source>
        <dbReference type="ARBA" id="ARBA00023136"/>
    </source>
</evidence>
<keyword evidence="11" id="KW-1185">Reference proteome</keyword>
<keyword evidence="4 7" id="KW-0812">Transmembrane</keyword>
<dbReference type="InterPro" id="IPR035906">
    <property type="entry name" value="MetI-like_sf"/>
</dbReference>
<feature type="transmembrane region" description="Helical" evidence="7">
    <location>
        <begin position="170"/>
        <end position="189"/>
    </location>
</feature>
<comment type="subcellular location">
    <subcellularLocation>
        <location evidence="1 7">Cell membrane</location>
        <topology evidence="1 7">Multi-pass membrane protein</topology>
    </subcellularLocation>
</comment>
<dbReference type="Pfam" id="PF00528">
    <property type="entry name" value="BPD_transp_1"/>
    <property type="match status" value="1"/>
</dbReference>
<evidence type="ECO:0000256" key="2">
    <source>
        <dbReference type="ARBA" id="ARBA00022448"/>
    </source>
</evidence>
<organism evidence="10 11">
    <name type="scientific">Nocardioides renjunii</name>
    <dbReference type="NCBI Taxonomy" id="3095075"/>
    <lineage>
        <taxon>Bacteria</taxon>
        <taxon>Bacillati</taxon>
        <taxon>Actinomycetota</taxon>
        <taxon>Actinomycetes</taxon>
        <taxon>Propionibacteriales</taxon>
        <taxon>Nocardioidaceae</taxon>
        <taxon>Nocardioides</taxon>
    </lineage>
</organism>
<evidence type="ECO:0000256" key="1">
    <source>
        <dbReference type="ARBA" id="ARBA00004651"/>
    </source>
</evidence>
<dbReference type="RefSeq" id="WP_172274594.1">
    <property type="nucleotide sequence ID" value="NZ_CP141058.1"/>
</dbReference>
<name>A0ABU5KF52_9ACTN</name>
<dbReference type="PANTHER" id="PTHR32243:SF18">
    <property type="entry name" value="INNER MEMBRANE ABC TRANSPORTER PERMEASE PROTEIN YCJP"/>
    <property type="match status" value="1"/>
</dbReference>
<dbReference type="Proteomes" id="UP001291999">
    <property type="component" value="Unassembled WGS sequence"/>
</dbReference>
<evidence type="ECO:0000256" key="5">
    <source>
        <dbReference type="ARBA" id="ARBA00022989"/>
    </source>
</evidence>
<evidence type="ECO:0000256" key="7">
    <source>
        <dbReference type="RuleBase" id="RU363032"/>
    </source>
</evidence>
<accession>A0ABU5KF52</accession>
<reference evidence="10 11" key="1">
    <citation type="submission" date="2023-11" db="EMBL/GenBank/DDBJ databases">
        <title>Novel species in genus Nocardioides.</title>
        <authorList>
            <person name="Zhou H."/>
        </authorList>
    </citation>
    <scope>NUCLEOTIDE SEQUENCE [LARGE SCALE GENOMIC DNA]</scope>
    <source>
        <strain evidence="10 11">S-58</strain>
    </source>
</reference>
<evidence type="ECO:0000256" key="8">
    <source>
        <dbReference type="SAM" id="MobiDB-lite"/>
    </source>
</evidence>
<sequence>MSTATSTTRPERPVAEAGPSGWHRDRVERRLFSVVRPLTIAFLLLICLFPFYYMLLLSFRPLDAVLQDPGALWPSGGEVDPGTYGDVLRSTDDGGQGFLTFLRNSFVVAIGTVVLTLLVSVPGAYAVSRLDFFGRRQIGALFLGVYFFPAILLAIPLFVFFTRIEQRGTLTGLLVVYVAQVAAVSIYMLRNYFDTIPASIEEAAEIDGCTRLQTMWHVSLPLAMPAIASNALFIFMIAWNEFLFALLFLVEKRDNWTVSLGLSQLAGSIEVPTTVLMAGSVILTVPIIVLFFLSERWLAGGLTAGAEKG</sequence>
<feature type="region of interest" description="Disordered" evidence="8">
    <location>
        <begin position="1"/>
        <end position="20"/>
    </location>
</feature>
<feature type="transmembrane region" description="Helical" evidence="7">
    <location>
        <begin position="269"/>
        <end position="293"/>
    </location>
</feature>
<comment type="similarity">
    <text evidence="7">Belongs to the binding-protein-dependent transport system permease family.</text>
</comment>
<dbReference type="SUPFAM" id="SSF161098">
    <property type="entry name" value="MetI-like"/>
    <property type="match status" value="1"/>
</dbReference>
<feature type="transmembrane region" description="Helical" evidence="7">
    <location>
        <begin position="222"/>
        <end position="249"/>
    </location>
</feature>
<evidence type="ECO:0000256" key="4">
    <source>
        <dbReference type="ARBA" id="ARBA00022692"/>
    </source>
</evidence>
<feature type="transmembrane region" description="Helical" evidence="7">
    <location>
        <begin position="34"/>
        <end position="55"/>
    </location>
</feature>
<keyword evidence="3" id="KW-1003">Cell membrane</keyword>
<keyword evidence="5 7" id="KW-1133">Transmembrane helix</keyword>
<evidence type="ECO:0000259" key="9">
    <source>
        <dbReference type="PROSITE" id="PS50928"/>
    </source>
</evidence>
<feature type="domain" description="ABC transmembrane type-1" evidence="9">
    <location>
        <begin position="102"/>
        <end position="294"/>
    </location>
</feature>
<proteinExistence type="inferred from homology"/>
<evidence type="ECO:0000313" key="11">
    <source>
        <dbReference type="Proteomes" id="UP001291999"/>
    </source>
</evidence>
<dbReference type="InterPro" id="IPR000515">
    <property type="entry name" value="MetI-like"/>
</dbReference>
<dbReference type="PROSITE" id="PS50928">
    <property type="entry name" value="ABC_TM1"/>
    <property type="match status" value="1"/>
</dbReference>
<dbReference type="EMBL" id="JAXQPW010000007">
    <property type="protein sequence ID" value="MDZ5663603.1"/>
    <property type="molecule type" value="Genomic_DNA"/>
</dbReference>
<gene>
    <name evidence="10" type="ORF">SFC79_17645</name>
</gene>
<keyword evidence="2 7" id="KW-0813">Transport</keyword>